<evidence type="ECO:0000256" key="5">
    <source>
        <dbReference type="ARBA" id="ARBA00022519"/>
    </source>
</evidence>
<keyword evidence="3" id="KW-0813">Transport</keyword>
<dbReference type="Pfam" id="PF05134">
    <property type="entry name" value="T2SSL"/>
    <property type="match status" value="1"/>
</dbReference>
<accession>A0ABW7IRS2</accession>
<dbReference type="InterPro" id="IPR007812">
    <property type="entry name" value="T2SS_protein-GspL"/>
</dbReference>
<dbReference type="Gene3D" id="3.30.420.380">
    <property type="match status" value="1"/>
</dbReference>
<keyword evidence="13" id="KW-1185">Reference proteome</keyword>
<keyword evidence="7" id="KW-0653">Protein transport</keyword>
<evidence type="ECO:0000259" key="11">
    <source>
        <dbReference type="Pfam" id="PF12693"/>
    </source>
</evidence>
<keyword evidence="8" id="KW-1133">Transmembrane helix</keyword>
<dbReference type="Gene3D" id="3.30.1360.100">
    <property type="entry name" value="General secretion pathway protein M, EpsM"/>
    <property type="match status" value="1"/>
</dbReference>
<evidence type="ECO:0000256" key="7">
    <source>
        <dbReference type="ARBA" id="ARBA00022927"/>
    </source>
</evidence>
<proteinExistence type="inferred from homology"/>
<dbReference type="Proteomes" id="UP001607151">
    <property type="component" value="Unassembled WGS sequence"/>
</dbReference>
<comment type="caution">
    <text evidence="12">The sequence shown here is derived from an EMBL/GenBank/DDBJ whole genome shotgun (WGS) entry which is preliminary data.</text>
</comment>
<evidence type="ECO:0000256" key="4">
    <source>
        <dbReference type="ARBA" id="ARBA00022475"/>
    </source>
</evidence>
<keyword evidence="5" id="KW-0997">Cell inner membrane</keyword>
<keyword evidence="9" id="KW-0472">Membrane</keyword>
<keyword evidence="6" id="KW-0812">Transmembrane</keyword>
<evidence type="ECO:0000256" key="6">
    <source>
        <dbReference type="ARBA" id="ARBA00022692"/>
    </source>
</evidence>
<dbReference type="InterPro" id="IPR024230">
    <property type="entry name" value="GspL_cyto_dom"/>
</dbReference>
<dbReference type="PIRSF" id="PIRSF015761">
    <property type="entry name" value="Protein_L"/>
    <property type="match status" value="1"/>
</dbReference>
<comment type="subcellular location">
    <subcellularLocation>
        <location evidence="1">Cell inner membrane</location>
        <topology evidence="1">Single-pass membrane protein</topology>
    </subcellularLocation>
</comment>
<evidence type="ECO:0000256" key="3">
    <source>
        <dbReference type="ARBA" id="ARBA00022448"/>
    </source>
</evidence>
<dbReference type="EMBL" id="JBIHSN010000002">
    <property type="protein sequence ID" value="MFH0264172.1"/>
    <property type="molecule type" value="Genomic_DNA"/>
</dbReference>
<dbReference type="CDD" id="cd24017">
    <property type="entry name" value="ASKHA_T2SSL_N"/>
    <property type="match status" value="1"/>
</dbReference>
<evidence type="ECO:0000313" key="12">
    <source>
        <dbReference type="EMBL" id="MFH0264172.1"/>
    </source>
</evidence>
<evidence type="ECO:0000259" key="10">
    <source>
        <dbReference type="Pfam" id="PF05134"/>
    </source>
</evidence>
<dbReference type="SUPFAM" id="SSF53067">
    <property type="entry name" value="Actin-like ATPase domain"/>
    <property type="match status" value="3"/>
</dbReference>
<evidence type="ECO:0000313" key="13">
    <source>
        <dbReference type="Proteomes" id="UP001607151"/>
    </source>
</evidence>
<reference evidence="12 13" key="1">
    <citation type="submission" date="2024-10" db="EMBL/GenBank/DDBJ databases">
        <authorList>
            <person name="Yibar A."/>
            <person name="Saticioglu I.B."/>
            <person name="Duman M."/>
            <person name="Ajmi N."/>
            <person name="Gurler F."/>
            <person name="Ay H."/>
            <person name="Onuk E."/>
            <person name="Guler S."/>
            <person name="Romalde J.L."/>
        </authorList>
    </citation>
    <scope>NUCLEOTIDE SEQUENCE [LARGE SCALE GENOMIC DNA]</scope>
    <source>
        <strain evidence="12 13">14-MA-B</strain>
    </source>
</reference>
<keyword evidence="4" id="KW-1003">Cell membrane</keyword>
<comment type="similarity">
    <text evidence="2">Belongs to the GSP L family.</text>
</comment>
<dbReference type="InterPro" id="IPR043129">
    <property type="entry name" value="ATPase_NBD"/>
</dbReference>
<evidence type="ECO:0000256" key="1">
    <source>
        <dbReference type="ARBA" id="ARBA00004377"/>
    </source>
</evidence>
<dbReference type="RefSeq" id="WP_394607104.1">
    <property type="nucleotide sequence ID" value="NZ_JBIHSN010000002.1"/>
</dbReference>
<evidence type="ECO:0000256" key="8">
    <source>
        <dbReference type="ARBA" id="ARBA00022989"/>
    </source>
</evidence>
<name>A0ABW7IRS2_9VIBR</name>
<feature type="domain" description="GspL periplasmic" evidence="11">
    <location>
        <begin position="299"/>
        <end position="457"/>
    </location>
</feature>
<evidence type="ECO:0000256" key="2">
    <source>
        <dbReference type="ARBA" id="ARBA00005318"/>
    </source>
</evidence>
<gene>
    <name evidence="12" type="primary">gspL</name>
    <name evidence="12" type="ORF">ACGRQ9_01260</name>
</gene>
<feature type="domain" description="GspL cytoplasmic actin-ATPase-like" evidence="10">
    <location>
        <begin position="5"/>
        <end position="223"/>
    </location>
</feature>
<dbReference type="Gene3D" id="3.30.420.370">
    <property type="match status" value="1"/>
</dbReference>
<dbReference type="Pfam" id="PF12693">
    <property type="entry name" value="GspL_C"/>
    <property type="match status" value="1"/>
</dbReference>
<dbReference type="InterPro" id="IPR025691">
    <property type="entry name" value="GspL_pp_dom"/>
</dbReference>
<evidence type="ECO:0000256" key="9">
    <source>
        <dbReference type="ARBA" id="ARBA00023136"/>
    </source>
</evidence>
<dbReference type="NCBIfam" id="TIGR01709">
    <property type="entry name" value="typeII_sec_gspL"/>
    <property type="match status" value="1"/>
</dbReference>
<organism evidence="12 13">
    <name type="scientific">Vibrio rumoiensis</name>
    <dbReference type="NCBI Taxonomy" id="76258"/>
    <lineage>
        <taxon>Bacteria</taxon>
        <taxon>Pseudomonadati</taxon>
        <taxon>Pseudomonadota</taxon>
        <taxon>Gammaproteobacteria</taxon>
        <taxon>Vibrionales</taxon>
        <taxon>Vibrionaceae</taxon>
        <taxon>Vibrio</taxon>
    </lineage>
</organism>
<protein>
    <submittedName>
        <fullName evidence="12">Type II secretion system protein GspL</fullName>
    </submittedName>
</protein>
<sequence>MNEFLTIKLSSNPTDPIPWLVWSPSLQEVIASGELSSREKLGELVDYSVQRTVIALLPSSDVLITPIQIPSGAGRQLHSMLPFLMEDELTQDIERMHFSVIKKQGDQAIVATVEQQYLADWVDEFKSHGIELKKVLPDCLTLPLKENYISAMHINHQWLMRKSDVKGAAVDDDWLDVFLASGWLEPDGDALNFETLLQDNDQSEDDAQDSDSADGAMLSSEEIVAEAQSSVEALEHSHTSTEHFTIYSYSELPEQHADLPGRWIAAPQEMAMLTLAQGAIQSQANLLTGPFKAQSSWFKHLRVWRKVAIAASILLVLLLVQQTVQVQQIEAQTQAYRTESERIFRSVFPDRQRIPTVSYLKRLMQDEENALSGSGSSSASLLGWMAKLPPALQSVKSVTVQSVQFDGTRQEIRLNAQSNDFQSFERLRVELAKQFEVSQGQLNKNGDLVQGSYVIKNKGTGSGS</sequence>